<proteinExistence type="predicted"/>
<gene>
    <name evidence="2" type="ORF">RclHR1_03240006</name>
</gene>
<reference evidence="2 3" key="1">
    <citation type="submission" date="2017-11" db="EMBL/GenBank/DDBJ databases">
        <title>The genome of Rhizophagus clarus HR1 reveals common genetic basis of auxotrophy among arbuscular mycorrhizal fungi.</title>
        <authorList>
            <person name="Kobayashi Y."/>
        </authorList>
    </citation>
    <scope>NUCLEOTIDE SEQUENCE [LARGE SCALE GENOMIC DNA]</scope>
    <source>
        <strain evidence="2 3">HR1</strain>
    </source>
</reference>
<sequence>MESEIDLLRQENARLVAKNYELEAEIVKLRQIIEENARRDVRVEELEQKNTELEVRLAILEQSSLVMGEQPQNDKEVIVEVLPEVTISNIDLSNTAIDQRNNVDTKTSEEVEMDAFLVEVNKKNIGDKIRERRREKKVQHKTITKDSSSVTSDLTHCEEDLSMTSAEPVTLPEQVVKESTLACKSVTSGNKSPVKSSMVDKQAPTSENIGMECQKIPYNQKMEQDLRQELSFTEVGDSKINKAFDIQIPELSLEAILMGSSEVTPQNIVDLFRVAMKLRRKEILYWYCYYKAYEDRVGDVKSKNGVDDKSARTLVYSEIKPLLPDITDVNLRKITFRAKKIYILFDGIGINRIQIISCSVSAISNLSDNQIQDIINDFSKKATNTDDVGYENFVPNWNGHVTSKPNKTEVHANPLETLDQYPNLCREFSSENFDYYGITDETSCLLCKLDHNDKESIKGAYKAGSYFIKCEQREIEIVA</sequence>
<evidence type="ECO:0000313" key="3">
    <source>
        <dbReference type="Proteomes" id="UP000247702"/>
    </source>
</evidence>
<name>A0A2Z6RPJ9_9GLOM</name>
<comment type="caution">
    <text evidence="2">The sequence shown here is derived from an EMBL/GenBank/DDBJ whole genome shotgun (WGS) entry which is preliminary data.</text>
</comment>
<accession>A0A2Z6RPJ9</accession>
<dbReference type="Proteomes" id="UP000247702">
    <property type="component" value="Unassembled WGS sequence"/>
</dbReference>
<dbReference type="AlphaFoldDB" id="A0A2Z6RPJ9"/>
<evidence type="ECO:0000313" key="2">
    <source>
        <dbReference type="EMBL" id="GBB98481.1"/>
    </source>
</evidence>
<keyword evidence="3" id="KW-1185">Reference proteome</keyword>
<dbReference type="EMBL" id="BEXD01002491">
    <property type="protein sequence ID" value="GBB98481.1"/>
    <property type="molecule type" value="Genomic_DNA"/>
</dbReference>
<organism evidence="2 3">
    <name type="scientific">Rhizophagus clarus</name>
    <dbReference type="NCBI Taxonomy" id="94130"/>
    <lineage>
        <taxon>Eukaryota</taxon>
        <taxon>Fungi</taxon>
        <taxon>Fungi incertae sedis</taxon>
        <taxon>Mucoromycota</taxon>
        <taxon>Glomeromycotina</taxon>
        <taxon>Glomeromycetes</taxon>
        <taxon>Glomerales</taxon>
        <taxon>Glomeraceae</taxon>
        <taxon>Rhizophagus</taxon>
    </lineage>
</organism>
<protein>
    <submittedName>
        <fullName evidence="2">Uncharacterized protein</fullName>
    </submittedName>
</protein>
<feature type="coiled-coil region" evidence="1">
    <location>
        <begin position="5"/>
        <end position="63"/>
    </location>
</feature>
<evidence type="ECO:0000256" key="1">
    <source>
        <dbReference type="SAM" id="Coils"/>
    </source>
</evidence>
<keyword evidence="1" id="KW-0175">Coiled coil</keyword>